<reference evidence="1" key="2">
    <citation type="submission" date="2020-11" db="EMBL/GenBank/DDBJ databases">
        <authorList>
            <person name="McCartney M.A."/>
            <person name="Auch B."/>
            <person name="Kono T."/>
            <person name="Mallez S."/>
            <person name="Becker A."/>
            <person name="Gohl D.M."/>
            <person name="Silverstein K.A.T."/>
            <person name="Koren S."/>
            <person name="Bechman K.B."/>
            <person name="Herman A."/>
            <person name="Abrahante J.E."/>
            <person name="Garbe J."/>
        </authorList>
    </citation>
    <scope>NUCLEOTIDE SEQUENCE</scope>
    <source>
        <strain evidence="1">Duluth1</strain>
        <tissue evidence="1">Whole animal</tissue>
    </source>
</reference>
<sequence length="79" mass="9258">MRRYQIYWDAREWGPFFELKSEALCDKRMNPRVIWSHRFAKCISLAPTGTSGIRGCGGRKGYDLGLTFRRFTLAGRRIK</sequence>
<reference evidence="1" key="1">
    <citation type="journal article" date="2019" name="bioRxiv">
        <title>The Genome of the Zebra Mussel, Dreissena polymorpha: A Resource for Invasive Species Research.</title>
        <authorList>
            <person name="McCartney M.A."/>
            <person name="Auch B."/>
            <person name="Kono T."/>
            <person name="Mallez S."/>
            <person name="Zhang Y."/>
            <person name="Obille A."/>
            <person name="Becker A."/>
            <person name="Abrahante J.E."/>
            <person name="Garbe J."/>
            <person name="Badalamenti J.P."/>
            <person name="Herman A."/>
            <person name="Mangelson H."/>
            <person name="Liachko I."/>
            <person name="Sullivan S."/>
            <person name="Sone E.D."/>
            <person name="Koren S."/>
            <person name="Silverstein K.A.T."/>
            <person name="Beckman K.B."/>
            <person name="Gohl D.M."/>
        </authorList>
    </citation>
    <scope>NUCLEOTIDE SEQUENCE</scope>
    <source>
        <strain evidence="1">Duluth1</strain>
        <tissue evidence="1">Whole animal</tissue>
    </source>
</reference>
<proteinExistence type="predicted"/>
<evidence type="ECO:0000313" key="1">
    <source>
        <dbReference type="EMBL" id="KAH3738882.1"/>
    </source>
</evidence>
<dbReference type="AlphaFoldDB" id="A0A9D4D678"/>
<accession>A0A9D4D678</accession>
<comment type="caution">
    <text evidence="1">The sequence shown here is derived from an EMBL/GenBank/DDBJ whole genome shotgun (WGS) entry which is preliminary data.</text>
</comment>
<evidence type="ECO:0000313" key="2">
    <source>
        <dbReference type="Proteomes" id="UP000828390"/>
    </source>
</evidence>
<dbReference type="EMBL" id="JAIWYP010000011">
    <property type="protein sequence ID" value="KAH3738882.1"/>
    <property type="molecule type" value="Genomic_DNA"/>
</dbReference>
<keyword evidence="2" id="KW-1185">Reference proteome</keyword>
<protein>
    <submittedName>
        <fullName evidence="1">Uncharacterized protein</fullName>
    </submittedName>
</protein>
<gene>
    <name evidence="1" type="ORF">DPMN_045525</name>
</gene>
<dbReference type="Proteomes" id="UP000828390">
    <property type="component" value="Unassembled WGS sequence"/>
</dbReference>
<organism evidence="1 2">
    <name type="scientific">Dreissena polymorpha</name>
    <name type="common">Zebra mussel</name>
    <name type="synonym">Mytilus polymorpha</name>
    <dbReference type="NCBI Taxonomy" id="45954"/>
    <lineage>
        <taxon>Eukaryota</taxon>
        <taxon>Metazoa</taxon>
        <taxon>Spiralia</taxon>
        <taxon>Lophotrochozoa</taxon>
        <taxon>Mollusca</taxon>
        <taxon>Bivalvia</taxon>
        <taxon>Autobranchia</taxon>
        <taxon>Heteroconchia</taxon>
        <taxon>Euheterodonta</taxon>
        <taxon>Imparidentia</taxon>
        <taxon>Neoheterodontei</taxon>
        <taxon>Myida</taxon>
        <taxon>Dreissenoidea</taxon>
        <taxon>Dreissenidae</taxon>
        <taxon>Dreissena</taxon>
    </lineage>
</organism>
<name>A0A9D4D678_DREPO</name>